<dbReference type="GO" id="GO:0006508">
    <property type="term" value="P:proteolysis"/>
    <property type="evidence" value="ECO:0007669"/>
    <property type="project" value="UniProtKB-KW"/>
</dbReference>
<reference evidence="5" key="1">
    <citation type="submission" date="2021-03" db="EMBL/GenBank/DDBJ databases">
        <title>Genome sequencing and assembly of Tianweitania sediminis.</title>
        <authorList>
            <person name="Chhetri G."/>
        </authorList>
    </citation>
    <scope>NUCLEOTIDE SEQUENCE</scope>
    <source>
        <strain evidence="5">Z8</strain>
    </source>
</reference>
<dbReference type="EMBL" id="JAGIYY010000002">
    <property type="protein sequence ID" value="MBP0438895.1"/>
    <property type="molecule type" value="Genomic_DNA"/>
</dbReference>
<evidence type="ECO:0000313" key="5">
    <source>
        <dbReference type="EMBL" id="MBP0438895.1"/>
    </source>
</evidence>
<gene>
    <name evidence="5" type="ORF">J5Y06_09565</name>
</gene>
<dbReference type="Proteomes" id="UP000666240">
    <property type="component" value="Unassembled WGS sequence"/>
</dbReference>
<dbReference type="InterPro" id="IPR006433">
    <property type="entry name" value="Prohead_protease"/>
</dbReference>
<keyword evidence="6" id="KW-1185">Reference proteome</keyword>
<sequence>MIEPRIETKRLTLAVDDLDADGSFTGYASLFELPDLGRDVVARGAFVRSLQTRGAAGIRMLFQHDPAQPIGRWLELREDSRGLLVRGQLALDVARARDVHALMRAGGLDGLSIGFRALRAKAEAGTGLRRILEADLWEISVVTFPMQGAARIHQVKTAHQGLPTTRDFERWLTQDAGLTRSQARCVIAKGFNELKRERDAATAFPTDLAGTIRRAATLFHSKDPA</sequence>
<evidence type="ECO:0000256" key="2">
    <source>
        <dbReference type="ARBA" id="ARBA00022670"/>
    </source>
</evidence>
<evidence type="ECO:0000313" key="6">
    <source>
        <dbReference type="Proteomes" id="UP000666240"/>
    </source>
</evidence>
<keyword evidence="1" id="KW-1188">Viral release from host cell</keyword>
<evidence type="ECO:0000256" key="1">
    <source>
        <dbReference type="ARBA" id="ARBA00022612"/>
    </source>
</evidence>
<organism evidence="5 6">
    <name type="scientific">Tianweitania sediminis</name>
    <dbReference type="NCBI Taxonomy" id="1502156"/>
    <lineage>
        <taxon>Bacteria</taxon>
        <taxon>Pseudomonadati</taxon>
        <taxon>Pseudomonadota</taxon>
        <taxon>Alphaproteobacteria</taxon>
        <taxon>Hyphomicrobiales</taxon>
        <taxon>Phyllobacteriaceae</taxon>
        <taxon>Tianweitania</taxon>
    </lineage>
</organism>
<name>A0A8J7R296_9HYPH</name>
<protein>
    <submittedName>
        <fullName evidence="5">HK97 family phage prohead protease</fullName>
    </submittedName>
</protein>
<dbReference type="SUPFAM" id="SSF50789">
    <property type="entry name" value="Herpes virus serine proteinase, assemblin"/>
    <property type="match status" value="1"/>
</dbReference>
<evidence type="ECO:0000259" key="4">
    <source>
        <dbReference type="Pfam" id="PF04586"/>
    </source>
</evidence>
<proteinExistence type="predicted"/>
<accession>A0A8J7R296</accession>
<comment type="caution">
    <text evidence="5">The sequence shown here is derived from an EMBL/GenBank/DDBJ whole genome shotgun (WGS) entry which is preliminary data.</text>
</comment>
<feature type="domain" description="Prohead serine protease" evidence="4">
    <location>
        <begin position="19"/>
        <end position="158"/>
    </location>
</feature>
<keyword evidence="2 5" id="KW-0645">Protease</keyword>
<dbReference type="GO" id="GO:0008233">
    <property type="term" value="F:peptidase activity"/>
    <property type="evidence" value="ECO:0007669"/>
    <property type="project" value="UniProtKB-KW"/>
</dbReference>
<dbReference type="RefSeq" id="WP_209334898.1">
    <property type="nucleotide sequence ID" value="NZ_JAGIYY010000002.1"/>
</dbReference>
<keyword evidence="3" id="KW-0378">Hydrolase</keyword>
<dbReference type="AlphaFoldDB" id="A0A8J7R296"/>
<dbReference type="Pfam" id="PF04586">
    <property type="entry name" value="Peptidase_S78"/>
    <property type="match status" value="1"/>
</dbReference>
<evidence type="ECO:0000256" key="3">
    <source>
        <dbReference type="ARBA" id="ARBA00022801"/>
    </source>
</evidence>
<dbReference type="NCBIfam" id="TIGR01543">
    <property type="entry name" value="proheadase_HK97"/>
    <property type="match status" value="1"/>
</dbReference>
<dbReference type="InterPro" id="IPR054613">
    <property type="entry name" value="Peptidase_S78_dom"/>
</dbReference>